<gene>
    <name evidence="6" type="ORF">ACFQ4A_01540</name>
</gene>
<name>A0ABW3ZRB1_9BACI</name>
<evidence type="ECO:0000256" key="4">
    <source>
        <dbReference type="PROSITE-ProRule" id="PRU00050"/>
    </source>
</evidence>
<keyword evidence="1 4" id="KW-0378">Hydrolase</keyword>
<feature type="active site" evidence="4">
    <location>
        <position position="13"/>
    </location>
</feature>
<organism evidence="6 7">
    <name type="scientific">Lentibacillus salinarum</name>
    <dbReference type="NCBI Taxonomy" id="446820"/>
    <lineage>
        <taxon>Bacteria</taxon>
        <taxon>Bacillati</taxon>
        <taxon>Bacillota</taxon>
        <taxon>Bacilli</taxon>
        <taxon>Bacillales</taxon>
        <taxon>Bacillaceae</taxon>
        <taxon>Lentibacillus</taxon>
    </lineage>
</organism>
<dbReference type="PANTHER" id="PTHR42872">
    <property type="entry name" value="PROTEIN-GLUTAMATE METHYLESTERASE/PROTEIN-GLUTAMINE GLUTAMINASE"/>
    <property type="match status" value="1"/>
</dbReference>
<evidence type="ECO:0000256" key="3">
    <source>
        <dbReference type="ARBA" id="ARBA00048267"/>
    </source>
</evidence>
<sequence>MKQFNTIVGIGASTGGPKALQRVLTDLPEDFPAPVLIVQHMPPGFTKSLAKRLNQVAGIHVKEAIHGEVIEPGTAYIAPGDYHMKANHSRTKYYIGLTREKERSGQRPSVDALFESIAHFQLHKIVAVLTGMGRDGADGIRLLKYYDCVVDVIAESEQTCVVYGMPKAAMETNDVNHCAPLQQIGVLLQRLVEGTHS</sequence>
<dbReference type="RefSeq" id="WP_382397070.1">
    <property type="nucleotide sequence ID" value="NZ_JBHTNH010000002.1"/>
</dbReference>
<evidence type="ECO:0000256" key="1">
    <source>
        <dbReference type="ARBA" id="ARBA00022801"/>
    </source>
</evidence>
<dbReference type="PANTHER" id="PTHR42872:SF6">
    <property type="entry name" value="PROTEIN-GLUTAMATE METHYLESTERASE_PROTEIN-GLUTAMINE GLUTAMINASE"/>
    <property type="match status" value="1"/>
</dbReference>
<evidence type="ECO:0000256" key="2">
    <source>
        <dbReference type="ARBA" id="ARBA00039140"/>
    </source>
</evidence>
<dbReference type="InterPro" id="IPR000673">
    <property type="entry name" value="Sig_transdc_resp-reg_Me-estase"/>
</dbReference>
<keyword evidence="7" id="KW-1185">Reference proteome</keyword>
<feature type="active site" evidence="4">
    <location>
        <position position="135"/>
    </location>
</feature>
<dbReference type="Gene3D" id="3.40.50.180">
    <property type="entry name" value="Methylesterase CheB, C-terminal domain"/>
    <property type="match status" value="1"/>
</dbReference>
<proteinExistence type="predicted"/>
<evidence type="ECO:0000259" key="5">
    <source>
        <dbReference type="PROSITE" id="PS50122"/>
    </source>
</evidence>
<feature type="domain" description="CheB-type methylesterase" evidence="5">
    <location>
        <begin position="1"/>
        <end position="195"/>
    </location>
</feature>
<feature type="active site" evidence="4">
    <location>
        <position position="40"/>
    </location>
</feature>
<dbReference type="Pfam" id="PF01339">
    <property type="entry name" value="CheB_methylest"/>
    <property type="match status" value="1"/>
</dbReference>
<keyword evidence="4" id="KW-0145">Chemotaxis</keyword>
<dbReference type="CDD" id="cd16432">
    <property type="entry name" value="CheB_Rec"/>
    <property type="match status" value="1"/>
</dbReference>
<dbReference type="InterPro" id="IPR035909">
    <property type="entry name" value="CheB_C"/>
</dbReference>
<dbReference type="EC" id="3.1.1.61" evidence="2"/>
<dbReference type="SUPFAM" id="SSF52738">
    <property type="entry name" value="Methylesterase CheB, C-terminal domain"/>
    <property type="match status" value="1"/>
</dbReference>
<evidence type="ECO:0000313" key="7">
    <source>
        <dbReference type="Proteomes" id="UP001597178"/>
    </source>
</evidence>
<dbReference type="PROSITE" id="PS50122">
    <property type="entry name" value="CHEB"/>
    <property type="match status" value="1"/>
</dbReference>
<dbReference type="EMBL" id="JBHTNH010000002">
    <property type="protein sequence ID" value="MFD1360358.1"/>
    <property type="molecule type" value="Genomic_DNA"/>
</dbReference>
<protein>
    <recommendedName>
        <fullName evidence="2">protein-glutamate methylesterase</fullName>
        <ecNumber evidence="2">3.1.1.61</ecNumber>
    </recommendedName>
</protein>
<evidence type="ECO:0000313" key="6">
    <source>
        <dbReference type="EMBL" id="MFD1360358.1"/>
    </source>
</evidence>
<accession>A0ABW3ZRB1</accession>
<dbReference type="Proteomes" id="UP001597178">
    <property type="component" value="Unassembled WGS sequence"/>
</dbReference>
<reference evidence="7" key="1">
    <citation type="journal article" date="2019" name="Int. J. Syst. Evol. Microbiol.">
        <title>The Global Catalogue of Microorganisms (GCM) 10K type strain sequencing project: providing services to taxonomists for standard genome sequencing and annotation.</title>
        <authorList>
            <consortium name="The Broad Institute Genomics Platform"/>
            <consortium name="The Broad Institute Genome Sequencing Center for Infectious Disease"/>
            <person name="Wu L."/>
            <person name="Ma J."/>
        </authorList>
    </citation>
    <scope>NUCLEOTIDE SEQUENCE [LARGE SCALE GENOMIC DNA]</scope>
    <source>
        <strain evidence="7">CCUG 54822</strain>
    </source>
</reference>
<comment type="catalytic activity">
    <reaction evidence="3">
        <text>[protein]-L-glutamate 5-O-methyl ester + H2O = L-glutamyl-[protein] + methanol + H(+)</text>
        <dbReference type="Rhea" id="RHEA:23236"/>
        <dbReference type="Rhea" id="RHEA-COMP:10208"/>
        <dbReference type="Rhea" id="RHEA-COMP:10311"/>
        <dbReference type="ChEBI" id="CHEBI:15377"/>
        <dbReference type="ChEBI" id="CHEBI:15378"/>
        <dbReference type="ChEBI" id="CHEBI:17790"/>
        <dbReference type="ChEBI" id="CHEBI:29973"/>
        <dbReference type="ChEBI" id="CHEBI:82795"/>
        <dbReference type="EC" id="3.1.1.61"/>
    </reaction>
</comment>
<comment type="caution">
    <text evidence="6">The sequence shown here is derived from an EMBL/GenBank/DDBJ whole genome shotgun (WGS) entry which is preliminary data.</text>
</comment>